<dbReference type="EC" id="6.3.4.3" evidence="8"/>
<evidence type="ECO:0000256" key="2">
    <source>
        <dbReference type="ARBA" id="ARBA00022563"/>
    </source>
</evidence>
<dbReference type="NCBIfam" id="NF010030">
    <property type="entry name" value="PRK13505.1"/>
    <property type="match status" value="1"/>
</dbReference>
<keyword evidence="4 8" id="KW-0547">Nucleotide-binding</keyword>
<dbReference type="InterPro" id="IPR000559">
    <property type="entry name" value="Formate_THF_ligase"/>
</dbReference>
<evidence type="ECO:0000256" key="5">
    <source>
        <dbReference type="ARBA" id="ARBA00022840"/>
    </source>
</evidence>
<evidence type="ECO:0000256" key="1">
    <source>
        <dbReference type="ARBA" id="ARBA00004777"/>
    </source>
</evidence>
<dbReference type="GO" id="GO:0005524">
    <property type="term" value="F:ATP binding"/>
    <property type="evidence" value="ECO:0007669"/>
    <property type="project" value="UniProtKB-UniRule"/>
</dbReference>
<dbReference type="GO" id="GO:0035999">
    <property type="term" value="P:tetrahydrofolate interconversion"/>
    <property type="evidence" value="ECO:0007669"/>
    <property type="project" value="UniProtKB-UniRule"/>
</dbReference>
<dbReference type="AlphaFoldDB" id="A0A7Y2R6Q0"/>
<dbReference type="EMBL" id="JABEQY010000015">
    <property type="protein sequence ID" value="NNH65257.1"/>
    <property type="molecule type" value="Genomic_DNA"/>
</dbReference>
<keyword evidence="3 8" id="KW-0436">Ligase</keyword>
<evidence type="ECO:0000256" key="8">
    <source>
        <dbReference type="HAMAP-Rule" id="MF_01543"/>
    </source>
</evidence>
<evidence type="ECO:0000313" key="10">
    <source>
        <dbReference type="Proteomes" id="UP000530654"/>
    </source>
</evidence>
<comment type="catalytic activity">
    <reaction evidence="6 8">
        <text>(6S)-5,6,7,8-tetrahydrofolate + formate + ATP = (6R)-10-formyltetrahydrofolate + ADP + phosphate</text>
        <dbReference type="Rhea" id="RHEA:20221"/>
        <dbReference type="ChEBI" id="CHEBI:15740"/>
        <dbReference type="ChEBI" id="CHEBI:30616"/>
        <dbReference type="ChEBI" id="CHEBI:43474"/>
        <dbReference type="ChEBI" id="CHEBI:57453"/>
        <dbReference type="ChEBI" id="CHEBI:195366"/>
        <dbReference type="ChEBI" id="CHEBI:456216"/>
        <dbReference type="EC" id="6.3.4.3"/>
    </reaction>
</comment>
<dbReference type="GO" id="GO:0004329">
    <property type="term" value="F:formate-tetrahydrofolate ligase activity"/>
    <property type="evidence" value="ECO:0007669"/>
    <property type="project" value="UniProtKB-UniRule"/>
</dbReference>
<dbReference type="Gene3D" id="3.30.1510.10">
    <property type="entry name" value="Domain 2, N(10)-formyltetrahydrofolate synthetase"/>
    <property type="match status" value="1"/>
</dbReference>
<dbReference type="RefSeq" id="WP_170281359.1">
    <property type="nucleotide sequence ID" value="NZ_JABEQY010000015.1"/>
</dbReference>
<comment type="similarity">
    <text evidence="7 8">Belongs to the formate--tetrahydrofolate ligase family.</text>
</comment>
<dbReference type="CDD" id="cd00477">
    <property type="entry name" value="FTHFS"/>
    <property type="match status" value="1"/>
</dbReference>
<dbReference type="InterPro" id="IPR027417">
    <property type="entry name" value="P-loop_NTPase"/>
</dbReference>
<dbReference type="PROSITE" id="PS00722">
    <property type="entry name" value="FTHFS_2"/>
    <property type="match status" value="1"/>
</dbReference>
<keyword evidence="2 8" id="KW-0554">One-carbon metabolism</keyword>
<dbReference type="Pfam" id="PF01268">
    <property type="entry name" value="FTHFS"/>
    <property type="match status" value="1"/>
</dbReference>
<protein>
    <recommendedName>
        <fullName evidence="8">Formate--tetrahydrofolate ligase</fullName>
        <ecNumber evidence="8">6.3.4.3</ecNumber>
    </recommendedName>
    <alternativeName>
        <fullName evidence="8">Formyltetrahydrofolate synthetase</fullName>
        <shortName evidence="8">FHS</shortName>
        <shortName evidence="8">FTHFS</shortName>
    </alternativeName>
</protein>
<evidence type="ECO:0000256" key="6">
    <source>
        <dbReference type="ARBA" id="ARBA00049033"/>
    </source>
</evidence>
<comment type="caution">
    <text evidence="9">The sequence shown here is derived from an EMBL/GenBank/DDBJ whole genome shotgun (WGS) entry which is preliminary data.</text>
</comment>
<comment type="pathway">
    <text evidence="1 8">One-carbon metabolism; tetrahydrofolate interconversion.</text>
</comment>
<dbReference type="Proteomes" id="UP000530654">
    <property type="component" value="Unassembled WGS sequence"/>
</dbReference>
<evidence type="ECO:0000313" key="9">
    <source>
        <dbReference type="EMBL" id="NNH65257.1"/>
    </source>
</evidence>
<evidence type="ECO:0000256" key="7">
    <source>
        <dbReference type="ARBA" id="ARBA00061363"/>
    </source>
</evidence>
<proteinExistence type="inferred from homology"/>
<dbReference type="FunFam" id="3.30.1510.10:FF:000001">
    <property type="entry name" value="Formate--tetrahydrofolate ligase"/>
    <property type="match status" value="1"/>
</dbReference>
<dbReference type="InterPro" id="IPR020628">
    <property type="entry name" value="Formate_THF_ligase_CS"/>
</dbReference>
<dbReference type="Gene3D" id="3.10.410.10">
    <property type="entry name" value="Formyltetrahydrofolate synthetase, domain 3"/>
    <property type="match status" value="1"/>
</dbReference>
<sequence>MPSIKSDIEIARAAAKKPIFEIGAKLGIPVEQLVPYGHDKAKVNAEFIAAQAGKKDGKLILVTAINPTPAGEGKTTTTVGLGDGLNRIGKKAVVCIREASLGPCFGVKGGAAGGGYAQVVPMEDINLHFTGDFHAITSAHNLLAAMIDNHIYWGNEENIDIRRIAWRRVMDMNDRALRSMVSSLGGVANGFPRQGGFDITVASEVMAILCLATDLKDLERRLGDIIIGYRFDRTPVHARDLKADGAMAVLLKDAMQPNLVQTLENNPAFVHGGPFANIAHGCNSVTATKTALKLGDYVVTEAGFGADLGAEKFFDIKCRKAGLKPDAAVIVATVRALKMNGGVKKEDLGSEDVVALKKGCANLGRHVANVRRFGVPVVVAINHFVSDTEAEIAAVKEFVSRLGAEAILCRHWALGSAGIEDLAHKVVELAESGQAKFQPLYGDDLSLFEKIEIVASKIYHAGEVTADKAVRDQLQTWEEQGYGKLPICMAKTQYSFSTDPNLRGAPEGHIVTVREVRLSAGAGFVVAITGEIMTMPGLPKSPSAERIFLNDQGYIEGLF</sequence>
<dbReference type="PROSITE" id="PS00721">
    <property type="entry name" value="FTHFS_1"/>
    <property type="match status" value="1"/>
</dbReference>
<dbReference type="FunFam" id="3.10.410.10:FF:000001">
    <property type="entry name" value="Putative formate--tetrahydrofolate ligase"/>
    <property type="match status" value="1"/>
</dbReference>
<dbReference type="Gene3D" id="3.40.50.300">
    <property type="entry name" value="P-loop containing nucleotide triphosphate hydrolases"/>
    <property type="match status" value="1"/>
</dbReference>
<dbReference type="UniPathway" id="UPA00193"/>
<dbReference type="SUPFAM" id="SSF52540">
    <property type="entry name" value="P-loop containing nucleoside triphosphate hydrolases"/>
    <property type="match status" value="1"/>
</dbReference>
<evidence type="ECO:0000256" key="3">
    <source>
        <dbReference type="ARBA" id="ARBA00022598"/>
    </source>
</evidence>
<name>A0A7Y2R6Q0_9HYPH</name>
<accession>A0A7Y2R6Q0</accession>
<reference evidence="9 10" key="1">
    <citation type="submission" date="2020-04" db="EMBL/GenBank/DDBJ databases">
        <title>Rhizobium bacterial biofertilizers improve the content of phenolic compounds of Lactuca sativa L. under non-saline and saline-stress conditions.</title>
        <authorList>
            <person name="Ayuso-Calles M."/>
            <person name="Garcia-Estevez I."/>
            <person name="Jimenez-Gomez A."/>
            <person name="Flores-Felix J.D."/>
            <person name="Escribano-Bailon M."/>
            <person name="Rivas R."/>
        </authorList>
    </citation>
    <scope>NUCLEOTIDE SEQUENCE [LARGE SCALE GENOMIC DNA]</scope>
    <source>
        <strain evidence="9 10">GPTR02</strain>
    </source>
</reference>
<keyword evidence="5 8" id="KW-0067">ATP-binding</keyword>
<dbReference type="HAMAP" id="MF_01543">
    <property type="entry name" value="FTHFS"/>
    <property type="match status" value="1"/>
</dbReference>
<evidence type="ECO:0000256" key="4">
    <source>
        <dbReference type="ARBA" id="ARBA00022741"/>
    </source>
</evidence>
<organism evidence="9 10">
    <name type="scientific">Rhizobium laguerreae</name>
    <dbReference type="NCBI Taxonomy" id="1076926"/>
    <lineage>
        <taxon>Bacteria</taxon>
        <taxon>Pseudomonadati</taxon>
        <taxon>Pseudomonadota</taxon>
        <taxon>Alphaproteobacteria</taxon>
        <taxon>Hyphomicrobiales</taxon>
        <taxon>Rhizobiaceae</taxon>
        <taxon>Rhizobium/Agrobacterium group</taxon>
        <taxon>Rhizobium</taxon>
    </lineage>
</organism>
<feature type="binding site" evidence="8">
    <location>
        <begin position="68"/>
        <end position="75"/>
    </location>
    <ligand>
        <name>ATP</name>
        <dbReference type="ChEBI" id="CHEBI:30616"/>
    </ligand>
</feature>
<gene>
    <name evidence="8" type="primary">fhs</name>
    <name evidence="9" type="ORF">HLI17_18515</name>
</gene>